<proteinExistence type="predicted"/>
<gene>
    <name evidence="2" type="ORF">NCTC10146_00361</name>
</gene>
<evidence type="ECO:0000313" key="3">
    <source>
        <dbReference type="Proteomes" id="UP000290495"/>
    </source>
</evidence>
<evidence type="ECO:0000259" key="1">
    <source>
        <dbReference type="Pfam" id="PF01863"/>
    </source>
</evidence>
<organism evidence="2 3">
    <name type="scientific">Mycoplasmopsis canis</name>
    <dbReference type="NCBI Taxonomy" id="29555"/>
    <lineage>
        <taxon>Bacteria</taxon>
        <taxon>Bacillati</taxon>
        <taxon>Mycoplasmatota</taxon>
        <taxon>Mycoplasmoidales</taxon>
        <taxon>Metamycoplasmataceae</taxon>
        <taxon>Mycoplasmopsis</taxon>
    </lineage>
</organism>
<reference evidence="2 3" key="1">
    <citation type="submission" date="2019-01" db="EMBL/GenBank/DDBJ databases">
        <authorList>
            <consortium name="Pathogen Informatics"/>
        </authorList>
    </citation>
    <scope>NUCLEOTIDE SEQUENCE [LARGE SCALE GENOMIC DNA]</scope>
    <source>
        <strain evidence="2 3">NCTC10146</strain>
    </source>
</reference>
<accession>A0A449AQZ5</accession>
<dbReference type="Pfam" id="PF01863">
    <property type="entry name" value="YgjP-like"/>
    <property type="match status" value="1"/>
</dbReference>
<dbReference type="RefSeq" id="WP_129721217.1">
    <property type="nucleotide sequence ID" value="NZ_LR215010.1"/>
</dbReference>
<feature type="domain" description="YgjP-like metallopeptidase" evidence="1">
    <location>
        <begin position="74"/>
        <end position="230"/>
    </location>
</feature>
<dbReference type="EMBL" id="LR215010">
    <property type="protein sequence ID" value="VEU68900.1"/>
    <property type="molecule type" value="Genomic_DNA"/>
</dbReference>
<dbReference type="InterPro" id="IPR002725">
    <property type="entry name" value="YgjP-like_metallopeptidase"/>
</dbReference>
<dbReference type="CDD" id="cd07344">
    <property type="entry name" value="M48_yhfN_like"/>
    <property type="match status" value="1"/>
</dbReference>
<dbReference type="InterPro" id="IPR053136">
    <property type="entry name" value="UTP_pyrophosphatase-like"/>
</dbReference>
<dbReference type="PANTHER" id="PTHR30399">
    <property type="entry name" value="UNCHARACTERIZED PROTEIN YGJP"/>
    <property type="match status" value="1"/>
</dbReference>
<dbReference type="Gene3D" id="3.30.2010.10">
    <property type="entry name" value="Metalloproteases ('zincins'), catalytic domain"/>
    <property type="match status" value="1"/>
</dbReference>
<evidence type="ECO:0000313" key="2">
    <source>
        <dbReference type="EMBL" id="VEU68900.1"/>
    </source>
</evidence>
<dbReference type="Proteomes" id="UP000290495">
    <property type="component" value="Chromosome"/>
</dbReference>
<protein>
    <submittedName>
        <fullName evidence="2">Protein of uncharacterized function DUF45</fullName>
    </submittedName>
</protein>
<sequence length="235" mass="28634">MEYQIIKIDDYDVKHIIHEPKYSRTSIFIKKGILNIYPTKEAVENNEISEKIKKFFYKNKDLYLNYAPHWIDFENKYFYYLGEKIPFTTIKIEKSFLFACTKIGVFSKTFRSQTGIEKFIKDYLNNKFLEYLKIRVKEVENMLGDRINHPVSVDTSYRYAYAKHYYSSLYGCKKIVFKYSMFPFSKEIIDSIIFHELTHCKHKNHKKAFWKTLFSYYPEEKYKYFKKKLDLNIYT</sequence>
<name>A0A449AQZ5_9BACT</name>
<dbReference type="PANTHER" id="PTHR30399:SF1">
    <property type="entry name" value="UTP PYROPHOSPHATASE"/>
    <property type="match status" value="1"/>
</dbReference>
<dbReference type="AlphaFoldDB" id="A0A449AQZ5"/>